<dbReference type="PANTHER" id="PTHR23513:SF9">
    <property type="entry name" value="ENTEROBACTIN EXPORTER ENTS"/>
    <property type="match status" value="1"/>
</dbReference>
<keyword evidence="3" id="KW-1003">Cell membrane</keyword>
<reference evidence="11 12" key="1">
    <citation type="submission" date="2021-01" db="EMBL/GenBank/DDBJ databases">
        <title>Whole genome shotgun sequence of Actinoplanes humidus NBRC 14915.</title>
        <authorList>
            <person name="Komaki H."/>
            <person name="Tamura T."/>
        </authorList>
    </citation>
    <scope>NUCLEOTIDE SEQUENCE [LARGE SCALE GENOMIC DNA]</scope>
    <source>
        <strain evidence="11 12">NBRC 14915</strain>
    </source>
</reference>
<evidence type="ECO:0000256" key="2">
    <source>
        <dbReference type="ARBA" id="ARBA00022448"/>
    </source>
</evidence>
<sequence length="424" mass="44396">MTAAPLPPATTRPDGDQPEQPLWRNGSFQAFWISRFLATVGKESAEVAYPLLILATTGSATYAGAVGATQLLVTGLTSIPAGTLADRYDRRLLLIICDGARMALLALFAVLVVLGRANLVVTLTIVVAASAFLGLSNPPALAAIKQLVLPSQITRAATQNQIRPLGATVIGSPIGSSLFAVGQAVPFVATALTFAASALTMLFVRRPLQPPPRTTGQDVPKRRLSDGFRFIARQPVLLVWIVWLMGSNMAFNHTGAFLALIATARERHASESAISLMLSVAGVGGLVGAAIATQAIKRLRPSTIFLAAAWAGPVAAVLLATVPGTLSLGIVLACVFLRGPSVNALFFAYIAVLVPDDMQGRVLGAVMFLSYIAQPLGIVVIGGVFDAWGPHWVFAFMGVVSALVALPTLGHRIRTLPTPEEAAT</sequence>
<dbReference type="InterPro" id="IPR036259">
    <property type="entry name" value="MFS_trans_sf"/>
</dbReference>
<keyword evidence="5 9" id="KW-1133">Transmembrane helix</keyword>
<dbReference type="PROSITE" id="PS50850">
    <property type="entry name" value="MFS"/>
    <property type="match status" value="1"/>
</dbReference>
<organism evidence="11 12">
    <name type="scientific">Winogradskya humida</name>
    <dbReference type="NCBI Taxonomy" id="113566"/>
    <lineage>
        <taxon>Bacteria</taxon>
        <taxon>Bacillati</taxon>
        <taxon>Actinomycetota</taxon>
        <taxon>Actinomycetes</taxon>
        <taxon>Micromonosporales</taxon>
        <taxon>Micromonosporaceae</taxon>
        <taxon>Winogradskya</taxon>
    </lineage>
</organism>
<evidence type="ECO:0000259" key="10">
    <source>
        <dbReference type="PROSITE" id="PS50850"/>
    </source>
</evidence>
<dbReference type="RefSeq" id="WP_203841518.1">
    <property type="nucleotide sequence ID" value="NZ_BAAATV010000019.1"/>
</dbReference>
<keyword evidence="2" id="KW-0813">Transport</keyword>
<dbReference type="Gene3D" id="1.20.1250.20">
    <property type="entry name" value="MFS general substrate transporter like domains"/>
    <property type="match status" value="1"/>
</dbReference>
<evidence type="ECO:0000256" key="4">
    <source>
        <dbReference type="ARBA" id="ARBA00022692"/>
    </source>
</evidence>
<evidence type="ECO:0000313" key="12">
    <source>
        <dbReference type="Proteomes" id="UP000603200"/>
    </source>
</evidence>
<evidence type="ECO:0000256" key="6">
    <source>
        <dbReference type="ARBA" id="ARBA00023136"/>
    </source>
</evidence>
<dbReference type="CDD" id="cd06173">
    <property type="entry name" value="MFS_MefA_like"/>
    <property type="match status" value="1"/>
</dbReference>
<dbReference type="SUPFAM" id="SSF103473">
    <property type="entry name" value="MFS general substrate transporter"/>
    <property type="match status" value="1"/>
</dbReference>
<dbReference type="EMBL" id="BOMN01000111">
    <property type="protein sequence ID" value="GIE24506.1"/>
    <property type="molecule type" value="Genomic_DNA"/>
</dbReference>
<proteinExistence type="inferred from homology"/>
<dbReference type="InterPro" id="IPR020846">
    <property type="entry name" value="MFS_dom"/>
</dbReference>
<evidence type="ECO:0000313" key="11">
    <source>
        <dbReference type="EMBL" id="GIE24506.1"/>
    </source>
</evidence>
<feature type="transmembrane region" description="Helical" evidence="9">
    <location>
        <begin position="92"/>
        <end position="114"/>
    </location>
</feature>
<feature type="transmembrane region" description="Helical" evidence="9">
    <location>
        <begin position="237"/>
        <end position="261"/>
    </location>
</feature>
<dbReference type="Proteomes" id="UP000603200">
    <property type="component" value="Unassembled WGS sequence"/>
</dbReference>
<comment type="subcellular location">
    <subcellularLocation>
        <location evidence="1">Cell inner membrane</location>
        <topology evidence="1">Multi-pass membrane protein</topology>
    </subcellularLocation>
</comment>
<feature type="transmembrane region" description="Helical" evidence="9">
    <location>
        <begin position="362"/>
        <end position="385"/>
    </location>
</feature>
<protein>
    <recommendedName>
        <fullName evidence="8">Multidrug efflux pump Tap</fullName>
    </recommendedName>
</protein>
<feature type="transmembrane region" description="Helical" evidence="9">
    <location>
        <begin position="304"/>
        <end position="322"/>
    </location>
</feature>
<evidence type="ECO:0000256" key="3">
    <source>
        <dbReference type="ARBA" id="ARBA00022475"/>
    </source>
</evidence>
<evidence type="ECO:0000256" key="1">
    <source>
        <dbReference type="ARBA" id="ARBA00004429"/>
    </source>
</evidence>
<feature type="transmembrane region" description="Helical" evidence="9">
    <location>
        <begin position="273"/>
        <end position="292"/>
    </location>
</feature>
<evidence type="ECO:0000256" key="5">
    <source>
        <dbReference type="ARBA" id="ARBA00022989"/>
    </source>
</evidence>
<evidence type="ECO:0000256" key="8">
    <source>
        <dbReference type="ARBA" id="ARBA00040914"/>
    </source>
</evidence>
<keyword evidence="12" id="KW-1185">Reference proteome</keyword>
<dbReference type="InterPro" id="IPR011701">
    <property type="entry name" value="MFS"/>
</dbReference>
<name>A0ABQ4A0Y5_9ACTN</name>
<feature type="transmembrane region" description="Helical" evidence="9">
    <location>
        <begin position="120"/>
        <end position="144"/>
    </location>
</feature>
<feature type="transmembrane region" description="Helical" evidence="9">
    <location>
        <begin position="328"/>
        <end position="350"/>
    </location>
</feature>
<comment type="caution">
    <text evidence="11">The sequence shown here is derived from an EMBL/GenBank/DDBJ whole genome shotgun (WGS) entry which is preliminary data.</text>
</comment>
<feature type="transmembrane region" description="Helical" evidence="9">
    <location>
        <begin position="187"/>
        <end position="204"/>
    </location>
</feature>
<comment type="similarity">
    <text evidence="7">Belongs to the major facilitator superfamily. Drug:H(+) antiporter-3 (DHA3) (TC 2.A.1.21) family.</text>
</comment>
<feature type="domain" description="Major facilitator superfamily (MFS) profile" evidence="10">
    <location>
        <begin position="27"/>
        <end position="416"/>
    </location>
</feature>
<dbReference type="PANTHER" id="PTHR23513">
    <property type="entry name" value="INTEGRAL MEMBRANE EFFLUX PROTEIN-RELATED"/>
    <property type="match status" value="1"/>
</dbReference>
<keyword evidence="6 9" id="KW-0472">Membrane</keyword>
<evidence type="ECO:0000256" key="9">
    <source>
        <dbReference type="SAM" id="Phobius"/>
    </source>
</evidence>
<evidence type="ECO:0000256" key="7">
    <source>
        <dbReference type="ARBA" id="ARBA00038075"/>
    </source>
</evidence>
<keyword evidence="4 9" id="KW-0812">Transmembrane</keyword>
<dbReference type="Pfam" id="PF07690">
    <property type="entry name" value="MFS_1"/>
    <property type="match status" value="1"/>
</dbReference>
<accession>A0ABQ4A0Y5</accession>
<feature type="transmembrane region" description="Helical" evidence="9">
    <location>
        <begin position="391"/>
        <end position="409"/>
    </location>
</feature>
<gene>
    <name evidence="11" type="ORF">Ahu01nite_076080</name>
</gene>